<evidence type="ECO:0000313" key="1">
    <source>
        <dbReference type="EMBL" id="KTB34915.1"/>
    </source>
</evidence>
<proteinExistence type="predicted"/>
<dbReference type="AlphaFoldDB" id="A0A0W0FF65"/>
<accession>A0A0W0FF65</accession>
<protein>
    <submittedName>
        <fullName evidence="1">Uncharacterized protein</fullName>
    </submittedName>
</protein>
<evidence type="ECO:0000313" key="2">
    <source>
        <dbReference type="Proteomes" id="UP000054988"/>
    </source>
</evidence>
<sequence>MQMKTEEYMKAIEAKAQQPSNMKLEDKVYISSWEDFLAEFEKSFKPIDAGTDILSTTCH</sequence>
<dbReference type="Proteomes" id="UP000054988">
    <property type="component" value="Unassembled WGS sequence"/>
</dbReference>
<gene>
    <name evidence="1" type="ORF">WG66_12548</name>
</gene>
<organism evidence="1 2">
    <name type="scientific">Moniliophthora roreri</name>
    <name type="common">Frosty pod rot fungus</name>
    <name type="synonym">Monilia roreri</name>
    <dbReference type="NCBI Taxonomy" id="221103"/>
    <lineage>
        <taxon>Eukaryota</taxon>
        <taxon>Fungi</taxon>
        <taxon>Dikarya</taxon>
        <taxon>Basidiomycota</taxon>
        <taxon>Agaricomycotina</taxon>
        <taxon>Agaricomycetes</taxon>
        <taxon>Agaricomycetidae</taxon>
        <taxon>Agaricales</taxon>
        <taxon>Marasmiineae</taxon>
        <taxon>Marasmiaceae</taxon>
        <taxon>Moniliophthora</taxon>
    </lineage>
</organism>
<name>A0A0W0FF65_MONRR</name>
<comment type="caution">
    <text evidence="1">The sequence shown here is derived from an EMBL/GenBank/DDBJ whole genome shotgun (WGS) entry which is preliminary data.</text>
</comment>
<reference evidence="1 2" key="1">
    <citation type="submission" date="2015-12" db="EMBL/GenBank/DDBJ databases">
        <title>Draft genome sequence of Moniliophthora roreri, the causal agent of frosty pod rot of cacao.</title>
        <authorList>
            <person name="Aime M.C."/>
            <person name="Diaz-Valderrama J.R."/>
            <person name="Kijpornyongpan T."/>
            <person name="Phillips-Mora W."/>
        </authorList>
    </citation>
    <scope>NUCLEOTIDE SEQUENCE [LARGE SCALE GENOMIC DNA]</scope>
    <source>
        <strain evidence="1 2">MCA 2952</strain>
    </source>
</reference>
<dbReference type="EMBL" id="LATX01002023">
    <property type="protein sequence ID" value="KTB34915.1"/>
    <property type="molecule type" value="Genomic_DNA"/>
</dbReference>